<reference evidence="2 3" key="1">
    <citation type="submission" date="2016-10" db="EMBL/GenBank/DDBJ databases">
        <authorList>
            <person name="Varghese N."/>
            <person name="Submissions S."/>
        </authorList>
    </citation>
    <scope>NUCLEOTIDE SEQUENCE [LARGE SCALE GENOMIC DNA]</scope>
    <source>
        <strain evidence="2 3">DSM 11449</strain>
    </source>
</reference>
<accession>A0A1H2ZBL8</accession>
<sequence length="60" mass="6422">MGLNKNSVLGYATLIMILFGLILIGLGIFRYEDVAGWGFAATGVGFLAIAWVFDALKGRV</sequence>
<feature type="transmembrane region" description="Helical" evidence="1">
    <location>
        <begin position="7"/>
        <end position="29"/>
    </location>
</feature>
<keyword evidence="1" id="KW-0472">Membrane</keyword>
<dbReference type="Proteomes" id="UP000182771">
    <property type="component" value="Unassembled WGS sequence"/>
</dbReference>
<evidence type="ECO:0000313" key="3">
    <source>
        <dbReference type="Proteomes" id="UP000182771"/>
    </source>
</evidence>
<dbReference type="NCBIfam" id="NF040514">
    <property type="entry name" value="CAL67264_fam"/>
    <property type="match status" value="1"/>
</dbReference>
<keyword evidence="1" id="KW-1133">Transmembrane helix</keyword>
<keyword evidence="3" id="KW-1185">Reference proteome</keyword>
<dbReference type="GeneID" id="85018186"/>
<evidence type="ECO:0000256" key="1">
    <source>
        <dbReference type="SAM" id="Phobius"/>
    </source>
</evidence>
<dbReference type="EMBL" id="FNND01000009">
    <property type="protein sequence ID" value="SDX14224.1"/>
    <property type="molecule type" value="Genomic_DNA"/>
</dbReference>
<name>A0A1H2ZBL8_9FLAO</name>
<organism evidence="2 3">
    <name type="scientific">Capnocytophaga granulosa</name>
    <dbReference type="NCBI Taxonomy" id="45242"/>
    <lineage>
        <taxon>Bacteria</taxon>
        <taxon>Pseudomonadati</taxon>
        <taxon>Bacteroidota</taxon>
        <taxon>Flavobacteriia</taxon>
        <taxon>Flavobacteriales</taxon>
        <taxon>Flavobacteriaceae</taxon>
        <taxon>Capnocytophaga</taxon>
    </lineage>
</organism>
<gene>
    <name evidence="2" type="ORF">SAMN05444420_10968</name>
</gene>
<evidence type="ECO:0000313" key="2">
    <source>
        <dbReference type="EMBL" id="SDX14224.1"/>
    </source>
</evidence>
<dbReference type="OrthoDB" id="1151440at2"/>
<feature type="transmembrane region" description="Helical" evidence="1">
    <location>
        <begin position="35"/>
        <end position="56"/>
    </location>
</feature>
<protein>
    <submittedName>
        <fullName evidence="2">Uncharacterized protein</fullName>
    </submittedName>
</protein>
<dbReference type="AlphaFoldDB" id="A0A1H2ZBL8"/>
<keyword evidence="1" id="KW-0812">Transmembrane</keyword>
<dbReference type="RefSeq" id="WP_016419278.1">
    <property type="nucleotide sequence ID" value="NZ_CAJPRD010000027.1"/>
</dbReference>
<dbReference type="InterPro" id="IPR047674">
    <property type="entry name" value="CAL67264-like"/>
</dbReference>
<proteinExistence type="predicted"/>
<comment type="caution">
    <text evidence="2">The sequence shown here is derived from an EMBL/GenBank/DDBJ whole genome shotgun (WGS) entry which is preliminary data.</text>
</comment>